<gene>
    <name evidence="2" type="ORF">AsAng_0043470</name>
</gene>
<evidence type="ECO:0000313" key="2">
    <source>
        <dbReference type="EMBL" id="BDS13608.1"/>
    </source>
</evidence>
<reference evidence="2" key="1">
    <citation type="submission" date="2022-09" db="EMBL/GenBank/DDBJ databases">
        <title>Aureispira anguillicida sp. nov., isolated from Leptocephalus of Japanese eel Anguilla japonica.</title>
        <authorList>
            <person name="Yuasa K."/>
            <person name="Mekata T."/>
            <person name="Ikunari K."/>
        </authorList>
    </citation>
    <scope>NUCLEOTIDE SEQUENCE</scope>
    <source>
        <strain evidence="2">EL160426</strain>
    </source>
</reference>
<evidence type="ECO:0000313" key="3">
    <source>
        <dbReference type="Proteomes" id="UP001060919"/>
    </source>
</evidence>
<dbReference type="RefSeq" id="WP_264788865.1">
    <property type="nucleotide sequence ID" value="NZ_AP026867.1"/>
</dbReference>
<feature type="signal peptide" evidence="1">
    <location>
        <begin position="1"/>
        <end position="23"/>
    </location>
</feature>
<dbReference type="KEGG" id="aup:AsAng_0043470"/>
<feature type="chain" id="PRO_5037018650" evidence="1">
    <location>
        <begin position="24"/>
        <end position="150"/>
    </location>
</feature>
<proteinExistence type="predicted"/>
<name>A0A915YIR5_9BACT</name>
<dbReference type="Proteomes" id="UP001060919">
    <property type="component" value="Chromosome"/>
</dbReference>
<evidence type="ECO:0000256" key="1">
    <source>
        <dbReference type="SAM" id="SignalP"/>
    </source>
</evidence>
<keyword evidence="1" id="KW-0732">Signal</keyword>
<dbReference type="EMBL" id="AP026867">
    <property type="protein sequence ID" value="BDS13608.1"/>
    <property type="molecule type" value="Genomic_DNA"/>
</dbReference>
<protein>
    <submittedName>
        <fullName evidence="2">T9SS C-terminal target domain-containing protein</fullName>
    </submittedName>
</protein>
<dbReference type="AlphaFoldDB" id="A0A915YIR5"/>
<accession>A0A915YIR5</accession>
<keyword evidence="3" id="KW-1185">Reference proteome</keyword>
<organism evidence="2 3">
    <name type="scientific">Aureispira anguillae</name>
    <dbReference type="NCBI Taxonomy" id="2864201"/>
    <lineage>
        <taxon>Bacteria</taxon>
        <taxon>Pseudomonadati</taxon>
        <taxon>Bacteroidota</taxon>
        <taxon>Saprospiria</taxon>
        <taxon>Saprospirales</taxon>
        <taxon>Saprospiraceae</taxon>
        <taxon>Aureispira</taxon>
    </lineage>
</organism>
<sequence>MKTLATLLVLILTLAAFNPTANATSDKLVAVILLLDNGDDQQIIQTIYTTLMAAEKVAKVLEIEMLAQDEVNDDVFVFSLKSEAQKDLTMKLFDEEGYELAAHRVLQVNKGSSYRALNVESLTDGTYMFKLTDKEGAELNKKITIKREEK</sequence>